<evidence type="ECO:0000313" key="1">
    <source>
        <dbReference type="EMBL" id="KAL3386578.1"/>
    </source>
</evidence>
<dbReference type="AlphaFoldDB" id="A0ABD2W0W5"/>
<protein>
    <submittedName>
        <fullName evidence="1">Uncharacterized protein</fullName>
    </submittedName>
</protein>
<accession>A0ABD2W0W5</accession>
<gene>
    <name evidence="1" type="ORF">TKK_018070</name>
</gene>
<dbReference type="Proteomes" id="UP001627154">
    <property type="component" value="Unassembled WGS sequence"/>
</dbReference>
<sequence>MDFSDVYNSDVRVKEELNDVFSIENEDYMIIDNARDAKTDEFSSFCQKNLIHGLREYHENSGPNDDLEIEFEFAIIRLKRKLKKKLSTK</sequence>
<keyword evidence="2" id="KW-1185">Reference proteome</keyword>
<reference evidence="1 2" key="1">
    <citation type="journal article" date="2024" name="bioRxiv">
        <title>A reference genome for Trichogramma kaykai: A tiny desert-dwelling parasitoid wasp with competing sex-ratio distorters.</title>
        <authorList>
            <person name="Culotta J."/>
            <person name="Lindsey A.R."/>
        </authorList>
    </citation>
    <scope>NUCLEOTIDE SEQUENCE [LARGE SCALE GENOMIC DNA]</scope>
    <source>
        <strain evidence="1 2">KSX58</strain>
    </source>
</reference>
<proteinExistence type="predicted"/>
<comment type="caution">
    <text evidence="1">The sequence shown here is derived from an EMBL/GenBank/DDBJ whole genome shotgun (WGS) entry which is preliminary data.</text>
</comment>
<name>A0ABD2W0W5_9HYME</name>
<dbReference type="EMBL" id="JBJJXI010000146">
    <property type="protein sequence ID" value="KAL3386578.1"/>
    <property type="molecule type" value="Genomic_DNA"/>
</dbReference>
<organism evidence="1 2">
    <name type="scientific">Trichogramma kaykai</name>
    <dbReference type="NCBI Taxonomy" id="54128"/>
    <lineage>
        <taxon>Eukaryota</taxon>
        <taxon>Metazoa</taxon>
        <taxon>Ecdysozoa</taxon>
        <taxon>Arthropoda</taxon>
        <taxon>Hexapoda</taxon>
        <taxon>Insecta</taxon>
        <taxon>Pterygota</taxon>
        <taxon>Neoptera</taxon>
        <taxon>Endopterygota</taxon>
        <taxon>Hymenoptera</taxon>
        <taxon>Apocrita</taxon>
        <taxon>Proctotrupomorpha</taxon>
        <taxon>Chalcidoidea</taxon>
        <taxon>Trichogrammatidae</taxon>
        <taxon>Trichogramma</taxon>
    </lineage>
</organism>
<evidence type="ECO:0000313" key="2">
    <source>
        <dbReference type="Proteomes" id="UP001627154"/>
    </source>
</evidence>